<evidence type="ECO:0000256" key="7">
    <source>
        <dbReference type="ARBA" id="ARBA00022777"/>
    </source>
</evidence>
<evidence type="ECO:0000256" key="10">
    <source>
        <dbReference type="ARBA" id="ARBA00023136"/>
    </source>
</evidence>
<dbReference type="FunFam" id="3.30.200.20:FF:000178">
    <property type="entry name" value="serine/threonine-protein kinase PBS1-like"/>
    <property type="match status" value="1"/>
</dbReference>
<dbReference type="InterPro" id="IPR045874">
    <property type="entry name" value="LRK10/LRL21-25-like"/>
</dbReference>
<evidence type="ECO:0000256" key="6">
    <source>
        <dbReference type="ARBA" id="ARBA00022741"/>
    </source>
</evidence>
<feature type="transmembrane region" description="Helical" evidence="13">
    <location>
        <begin position="262"/>
        <end position="281"/>
    </location>
</feature>
<dbReference type="EMBL" id="GCKF01047485">
    <property type="protein sequence ID" value="JAG93241.1"/>
    <property type="molecule type" value="Transcribed_RNA"/>
</dbReference>
<dbReference type="GO" id="GO:0005524">
    <property type="term" value="F:ATP binding"/>
    <property type="evidence" value="ECO:0007669"/>
    <property type="project" value="UniProtKB-UniRule"/>
</dbReference>
<evidence type="ECO:0000259" key="14">
    <source>
        <dbReference type="PROSITE" id="PS50011"/>
    </source>
</evidence>
<dbReference type="CDD" id="cd14066">
    <property type="entry name" value="STKc_IRAK"/>
    <property type="match status" value="1"/>
</dbReference>
<keyword evidence="2" id="KW-0723">Serine/threonine-protein kinase</keyword>
<sequence length="634" mass="72051">MQIRFEWESMYSLHLVEWERMHSLHLIHIYILLISSFFVTNCHPYPSDQHDSPVTCGNSTIKFPFQISGDDKCDDNNRAIAFVSCNKHNTTLFYGRYQAGCGLGCYKVLGGITQLSYNTRTIRIAPQWLFDCSIDHYDSDDFVSPFYLSEKYTVGTILTCEKQIPFNYQPVHCFPCDEKNKFCFFVPDSDTMMPVLNVDRTCYSSTVVIPADKNFNISAEQDLAQFLQTGFDIIWNSSVSSDGEPMNGKNKGMTVLKTVAKLVFGISIMATMFAVIIYRLINERTKRLREEEDMRAYMDSMDPRPASIENFLHGGMPTRYSYAQIKKYTNNFADRLGKGGFGEVYKGKLPAGCLLAIKILEKSKHSQKQFMNEVATVGRIHHIHLVRLLGFCLEGSKRALVYEYMVNGSLEKYIHGQGDQKHTLDWRQLYSIAMGTARGIAYLHEECRSRIIHCDIKPHNVLLDANFSPKVADFGLAKLADREESHVSLTAARGTPGYVAPEVWSRNVGPVSDRSDVYSYGMLLLEIVGKRKNLDLQASKSSQVYYPKWAYKQVEMGEFGRLREGDIMDEEDEKIAEKLSLVGLWCIQYNPCDRPPMSKVIQLLEGNFERCVPPFPFPVNAVTQADPTSSSSSI</sequence>
<keyword evidence="7" id="KW-0418">Kinase</keyword>
<feature type="binding site" evidence="12">
    <location>
        <position position="358"/>
    </location>
    <ligand>
        <name>ATP</name>
        <dbReference type="ChEBI" id="CHEBI:30616"/>
    </ligand>
</feature>
<dbReference type="PROSITE" id="PS50011">
    <property type="entry name" value="PROTEIN_KINASE_DOM"/>
    <property type="match status" value="1"/>
</dbReference>
<dbReference type="Pfam" id="PF00069">
    <property type="entry name" value="Pkinase"/>
    <property type="match status" value="1"/>
</dbReference>
<dbReference type="PROSITE" id="PS00108">
    <property type="entry name" value="PROTEIN_KINASE_ST"/>
    <property type="match status" value="1"/>
</dbReference>
<dbReference type="InterPro" id="IPR008271">
    <property type="entry name" value="Ser/Thr_kinase_AS"/>
</dbReference>
<keyword evidence="3" id="KW-0808">Transferase</keyword>
<dbReference type="PROSITE" id="PS00107">
    <property type="entry name" value="PROTEIN_KINASE_ATP"/>
    <property type="match status" value="1"/>
</dbReference>
<dbReference type="GO" id="GO:0016020">
    <property type="term" value="C:membrane"/>
    <property type="evidence" value="ECO:0007669"/>
    <property type="project" value="UniProtKB-SubCell"/>
</dbReference>
<dbReference type="GO" id="GO:0004674">
    <property type="term" value="F:protein serine/threonine kinase activity"/>
    <property type="evidence" value="ECO:0007669"/>
    <property type="project" value="UniProtKB-KW"/>
</dbReference>
<evidence type="ECO:0000256" key="12">
    <source>
        <dbReference type="PROSITE-ProRule" id="PRU10141"/>
    </source>
</evidence>
<evidence type="ECO:0000256" key="3">
    <source>
        <dbReference type="ARBA" id="ARBA00022679"/>
    </source>
</evidence>
<reference evidence="15" key="1">
    <citation type="submission" date="2015-03" db="EMBL/GenBank/DDBJ databases">
        <title>A transcriptome of Araucaria cunninghamii, an australian fine timber species.</title>
        <authorList>
            <person name="Jing Yi C.J.Y."/>
            <person name="Yin San L.Y.S."/>
            <person name="Abdul Karim S.S."/>
            <person name="Wan Azmi N.N."/>
            <person name="Hercus R.R."/>
            <person name="Croft L.L."/>
        </authorList>
    </citation>
    <scope>NUCLEOTIDE SEQUENCE</scope>
    <source>
        <strain evidence="15">MI0301</strain>
        <tissue evidence="15">Leaf</tissue>
    </source>
</reference>
<keyword evidence="5" id="KW-0732">Signal</keyword>
<evidence type="ECO:0000256" key="11">
    <source>
        <dbReference type="ARBA" id="ARBA00023180"/>
    </source>
</evidence>
<name>A0A0D6QSA8_ARACU</name>
<proteinExistence type="predicted"/>
<dbReference type="InterPro" id="IPR000719">
    <property type="entry name" value="Prot_kinase_dom"/>
</dbReference>
<dbReference type="FunFam" id="1.10.510.10:FF:000590">
    <property type="entry name" value="PR5-like receptor kinase"/>
    <property type="match status" value="1"/>
</dbReference>
<accession>A0A0D6QSA8</accession>
<dbReference type="InterPro" id="IPR017441">
    <property type="entry name" value="Protein_kinase_ATP_BS"/>
</dbReference>
<keyword evidence="11" id="KW-0325">Glycoprotein</keyword>
<dbReference type="PANTHER" id="PTHR27009">
    <property type="entry name" value="RUST RESISTANCE KINASE LR10-RELATED"/>
    <property type="match status" value="1"/>
</dbReference>
<dbReference type="InterPro" id="IPR011009">
    <property type="entry name" value="Kinase-like_dom_sf"/>
</dbReference>
<evidence type="ECO:0000256" key="2">
    <source>
        <dbReference type="ARBA" id="ARBA00022527"/>
    </source>
</evidence>
<keyword evidence="9 13" id="KW-1133">Transmembrane helix</keyword>
<protein>
    <recommendedName>
        <fullName evidence="14">Protein kinase domain-containing protein</fullName>
    </recommendedName>
</protein>
<dbReference type="SMART" id="SM00220">
    <property type="entry name" value="S_TKc"/>
    <property type="match status" value="1"/>
</dbReference>
<dbReference type="AlphaFoldDB" id="A0A0D6QSA8"/>
<dbReference type="Gene3D" id="1.10.510.10">
    <property type="entry name" value="Transferase(Phosphotransferase) domain 1"/>
    <property type="match status" value="1"/>
</dbReference>
<keyword evidence="8 12" id="KW-0067">ATP-binding</keyword>
<keyword evidence="6 12" id="KW-0547">Nucleotide-binding</keyword>
<evidence type="ECO:0000256" key="9">
    <source>
        <dbReference type="ARBA" id="ARBA00022989"/>
    </source>
</evidence>
<dbReference type="SUPFAM" id="SSF56112">
    <property type="entry name" value="Protein kinase-like (PK-like)"/>
    <property type="match status" value="1"/>
</dbReference>
<evidence type="ECO:0000256" key="4">
    <source>
        <dbReference type="ARBA" id="ARBA00022692"/>
    </source>
</evidence>
<feature type="domain" description="Protein kinase" evidence="14">
    <location>
        <begin position="330"/>
        <end position="608"/>
    </location>
</feature>
<evidence type="ECO:0000256" key="8">
    <source>
        <dbReference type="ARBA" id="ARBA00022840"/>
    </source>
</evidence>
<evidence type="ECO:0000313" key="15">
    <source>
        <dbReference type="EMBL" id="JAG93241.1"/>
    </source>
</evidence>
<keyword evidence="10 13" id="KW-0472">Membrane</keyword>
<keyword evidence="4 13" id="KW-0812">Transmembrane</keyword>
<evidence type="ECO:0000256" key="13">
    <source>
        <dbReference type="SAM" id="Phobius"/>
    </source>
</evidence>
<evidence type="ECO:0000256" key="1">
    <source>
        <dbReference type="ARBA" id="ARBA00004479"/>
    </source>
</evidence>
<organism evidence="15">
    <name type="scientific">Araucaria cunninghamii</name>
    <name type="common">Hoop pine</name>
    <name type="synonym">Moreton Bay pine</name>
    <dbReference type="NCBI Taxonomy" id="56994"/>
    <lineage>
        <taxon>Eukaryota</taxon>
        <taxon>Viridiplantae</taxon>
        <taxon>Streptophyta</taxon>
        <taxon>Embryophyta</taxon>
        <taxon>Tracheophyta</taxon>
        <taxon>Spermatophyta</taxon>
        <taxon>Pinopsida</taxon>
        <taxon>Pinidae</taxon>
        <taxon>Conifers II</taxon>
        <taxon>Araucariales</taxon>
        <taxon>Araucariaceae</taxon>
        <taxon>Araucaria</taxon>
    </lineage>
</organism>
<evidence type="ECO:0000256" key="5">
    <source>
        <dbReference type="ARBA" id="ARBA00022729"/>
    </source>
</evidence>
<dbReference type="Gene3D" id="3.30.200.20">
    <property type="entry name" value="Phosphorylase Kinase, domain 1"/>
    <property type="match status" value="1"/>
</dbReference>
<comment type="subcellular location">
    <subcellularLocation>
        <location evidence="1">Membrane</location>
        <topology evidence="1">Single-pass type I membrane protein</topology>
    </subcellularLocation>
</comment>